<dbReference type="InterPro" id="IPR004332">
    <property type="entry name" value="Transposase_MuDR"/>
</dbReference>
<dbReference type="Pfam" id="PF03108">
    <property type="entry name" value="DBD_Tnp_Mut"/>
    <property type="match status" value="1"/>
</dbReference>
<feature type="compositionally biased region" description="Pro residues" evidence="1">
    <location>
        <begin position="164"/>
        <end position="174"/>
    </location>
</feature>
<accession>A0A2K2CG30</accession>
<feature type="compositionally biased region" description="Low complexity" evidence="1">
    <location>
        <begin position="454"/>
        <end position="468"/>
    </location>
</feature>
<keyword evidence="5" id="KW-1185">Reference proteome</keyword>
<evidence type="ECO:0000256" key="1">
    <source>
        <dbReference type="SAM" id="MobiDB-lite"/>
    </source>
</evidence>
<evidence type="ECO:0000259" key="2">
    <source>
        <dbReference type="Pfam" id="PF03108"/>
    </source>
</evidence>
<dbReference type="EnsemblPlants" id="PNT60985">
    <property type="protein sequence ID" value="PNT60985"/>
    <property type="gene ID" value="BRADI_5g08813v3"/>
</dbReference>
<name>A0A2K2CG30_BRADI</name>
<protein>
    <recommendedName>
        <fullName evidence="2">Transposase MuDR plant domain-containing protein</fullName>
    </recommendedName>
</protein>
<proteinExistence type="predicted"/>
<organism evidence="3">
    <name type="scientific">Brachypodium distachyon</name>
    <name type="common">Purple false brome</name>
    <name type="synonym">Trachynia distachya</name>
    <dbReference type="NCBI Taxonomy" id="15368"/>
    <lineage>
        <taxon>Eukaryota</taxon>
        <taxon>Viridiplantae</taxon>
        <taxon>Streptophyta</taxon>
        <taxon>Embryophyta</taxon>
        <taxon>Tracheophyta</taxon>
        <taxon>Spermatophyta</taxon>
        <taxon>Magnoliopsida</taxon>
        <taxon>Liliopsida</taxon>
        <taxon>Poales</taxon>
        <taxon>Poaceae</taxon>
        <taxon>BOP clade</taxon>
        <taxon>Pooideae</taxon>
        <taxon>Stipodae</taxon>
        <taxon>Brachypodieae</taxon>
        <taxon>Brachypodium</taxon>
    </lineage>
</organism>
<dbReference type="AlphaFoldDB" id="A0A2K2CG30"/>
<feature type="compositionally biased region" description="Basic residues" evidence="1">
    <location>
        <begin position="444"/>
        <end position="453"/>
    </location>
</feature>
<dbReference type="Proteomes" id="UP000008810">
    <property type="component" value="Chromosome 5"/>
</dbReference>
<evidence type="ECO:0000313" key="5">
    <source>
        <dbReference type="Proteomes" id="UP000008810"/>
    </source>
</evidence>
<feature type="region of interest" description="Disordered" evidence="1">
    <location>
        <begin position="441"/>
        <end position="475"/>
    </location>
</feature>
<evidence type="ECO:0000313" key="4">
    <source>
        <dbReference type="EnsemblPlants" id="PNT60985"/>
    </source>
</evidence>
<reference evidence="4" key="3">
    <citation type="submission" date="2018-08" db="UniProtKB">
        <authorList>
            <consortium name="EnsemblPlants"/>
        </authorList>
    </citation>
    <scope>IDENTIFICATION</scope>
    <source>
        <strain evidence="4">cv. Bd21</strain>
    </source>
</reference>
<sequence length="523" mass="58590">MHVDLRIKVDAISVQDFIRELGKKVVWGSRQEVELCTYVERQRGQKYRRITTVPQLVEAIVAGRRANGDPEQTIYAELTDGSEDSPLGIVRSQAADALLDAAFLAESQPVSNVADFGQNSTNGPSVDYSQVDIDEPADFAPQIYCERKWAELLGIPLPDEQQTLPPPPPQPRMPPEQCGDDEDEVARMFEDGGDVIDDMHEEEMRTVHDEDNPDISVGTFWSSMEELKMAFRSYALKKEFQGRTAWTNKNRFTAKCRGKDGNMLPCRWYMSARRQPDGRLIRVNRMPHKHTYQSQWPEVELGVDMHAPNITRKAGRPKQKRFKNFFERGGNPGTKGQMKGGKWDNETKEKTKEEKAKEEERLNSKAAIGIKHRCKKCLEIGHCVNSPLRVSTPLKPRGRGQNKTAEGAGVWDEDAPHLEKCKSCLEPGHRAGSSYCILTPPKTKGARGRKKKSAAAPAENAEALTPAENAEDWPAPDAEDWLAKEWTDPNAEVAAENVEAEVAAEKVQAANAAEVEVQMLHNR</sequence>
<feature type="domain" description="Transposase MuDR plant" evidence="2">
    <location>
        <begin position="215"/>
        <end position="282"/>
    </location>
</feature>
<feature type="region of interest" description="Disordered" evidence="1">
    <location>
        <begin position="158"/>
        <end position="179"/>
    </location>
</feature>
<dbReference type="InParanoid" id="A0A2K2CG30"/>
<dbReference type="OrthoDB" id="696914at2759"/>
<dbReference type="EMBL" id="CM000884">
    <property type="protein sequence ID" value="PNT60985.1"/>
    <property type="molecule type" value="Genomic_DNA"/>
</dbReference>
<gene>
    <name evidence="3" type="ORF">BRADI_5g08813v3</name>
</gene>
<reference evidence="3" key="2">
    <citation type="submission" date="2017-06" db="EMBL/GenBank/DDBJ databases">
        <title>WGS assembly of Brachypodium distachyon.</title>
        <authorList>
            <consortium name="The International Brachypodium Initiative"/>
            <person name="Lucas S."/>
            <person name="Harmon-Smith M."/>
            <person name="Lail K."/>
            <person name="Tice H."/>
            <person name="Grimwood J."/>
            <person name="Bruce D."/>
            <person name="Barry K."/>
            <person name="Shu S."/>
            <person name="Lindquist E."/>
            <person name="Wang M."/>
            <person name="Pitluck S."/>
            <person name="Vogel J.P."/>
            <person name="Garvin D.F."/>
            <person name="Mockler T.C."/>
            <person name="Schmutz J."/>
            <person name="Rokhsar D."/>
            <person name="Bevan M.W."/>
        </authorList>
    </citation>
    <scope>NUCLEOTIDE SEQUENCE</scope>
    <source>
        <strain evidence="3">Bd21</strain>
    </source>
</reference>
<evidence type="ECO:0000313" key="3">
    <source>
        <dbReference type="EMBL" id="PNT60985.1"/>
    </source>
</evidence>
<feature type="region of interest" description="Disordered" evidence="1">
    <location>
        <begin position="324"/>
        <end position="360"/>
    </location>
</feature>
<dbReference type="Gramene" id="PNT60985">
    <property type="protein sequence ID" value="PNT60985"/>
    <property type="gene ID" value="BRADI_5g08813v3"/>
</dbReference>
<reference evidence="3 4" key="1">
    <citation type="journal article" date="2010" name="Nature">
        <title>Genome sequencing and analysis of the model grass Brachypodium distachyon.</title>
        <authorList>
            <consortium name="International Brachypodium Initiative"/>
        </authorList>
    </citation>
    <scope>NUCLEOTIDE SEQUENCE [LARGE SCALE GENOMIC DNA]</scope>
    <source>
        <strain evidence="3 4">Bd21</strain>
    </source>
</reference>
<feature type="compositionally biased region" description="Basic and acidic residues" evidence="1">
    <location>
        <begin position="341"/>
        <end position="360"/>
    </location>
</feature>